<dbReference type="RefSeq" id="WP_133711450.1">
    <property type="nucleotide sequence ID" value="NZ_SOAG01000002.1"/>
</dbReference>
<feature type="transmembrane region" description="Helical" evidence="1">
    <location>
        <begin position="6"/>
        <end position="24"/>
    </location>
</feature>
<keyword evidence="1" id="KW-0812">Transmembrane</keyword>
<keyword evidence="1" id="KW-0472">Membrane</keyword>
<organism evidence="2 3">
    <name type="scientific">Myroides indicus</name>
    <dbReference type="NCBI Taxonomy" id="1323422"/>
    <lineage>
        <taxon>Bacteria</taxon>
        <taxon>Pseudomonadati</taxon>
        <taxon>Bacteroidota</taxon>
        <taxon>Flavobacteriia</taxon>
        <taxon>Flavobacteriales</taxon>
        <taxon>Flavobacteriaceae</taxon>
        <taxon>Myroides</taxon>
    </lineage>
</organism>
<evidence type="ECO:0000256" key="1">
    <source>
        <dbReference type="SAM" id="Phobius"/>
    </source>
</evidence>
<accession>A0A4V3E9I7</accession>
<dbReference type="AlphaFoldDB" id="A0A4V3E9I7"/>
<reference evidence="2 3" key="1">
    <citation type="submission" date="2019-03" db="EMBL/GenBank/DDBJ databases">
        <title>Genomic Encyclopedia of Archaeal and Bacterial Type Strains, Phase II (KMG-II): from individual species to whole genera.</title>
        <authorList>
            <person name="Goeker M."/>
        </authorList>
    </citation>
    <scope>NUCLEOTIDE SEQUENCE [LARGE SCALE GENOMIC DNA]</scope>
    <source>
        <strain evidence="2 3">DSM 28213</strain>
    </source>
</reference>
<keyword evidence="3" id="KW-1185">Reference proteome</keyword>
<dbReference type="Pfam" id="PF12669">
    <property type="entry name" value="FeoB_associated"/>
    <property type="match status" value="1"/>
</dbReference>
<dbReference type="Proteomes" id="UP000295215">
    <property type="component" value="Unassembled WGS sequence"/>
</dbReference>
<proteinExistence type="predicted"/>
<dbReference type="EMBL" id="SOAG01000002">
    <property type="protein sequence ID" value="TDS65221.1"/>
    <property type="molecule type" value="Genomic_DNA"/>
</dbReference>
<evidence type="ECO:0000313" key="2">
    <source>
        <dbReference type="EMBL" id="TDS65221.1"/>
    </source>
</evidence>
<gene>
    <name evidence="2" type="ORF">C8P70_1022</name>
</gene>
<keyword evidence="1" id="KW-1133">Transmembrane helix</keyword>
<name>A0A4V3E9I7_9FLAO</name>
<sequence length="45" mass="4832">MNYQDIIVYALLILAVGYLLLKILKQNNGRGGKKGNCGNGNCSCS</sequence>
<comment type="caution">
    <text evidence="2">The sequence shown here is derived from an EMBL/GenBank/DDBJ whole genome shotgun (WGS) entry which is preliminary data.</text>
</comment>
<evidence type="ECO:0000313" key="3">
    <source>
        <dbReference type="Proteomes" id="UP000295215"/>
    </source>
</evidence>
<protein>
    <submittedName>
        <fullName evidence="2">Attachment p12 family protein</fullName>
    </submittedName>
</protein>